<reference evidence="2" key="1">
    <citation type="journal article" date="2022" name="bioRxiv">
        <title>Sequencing and chromosome-scale assembly of the giantPleurodeles waltlgenome.</title>
        <authorList>
            <person name="Brown T."/>
            <person name="Elewa A."/>
            <person name="Iarovenko S."/>
            <person name="Subramanian E."/>
            <person name="Araus A.J."/>
            <person name="Petzold A."/>
            <person name="Susuki M."/>
            <person name="Suzuki K.-i.T."/>
            <person name="Hayashi T."/>
            <person name="Toyoda A."/>
            <person name="Oliveira C."/>
            <person name="Osipova E."/>
            <person name="Leigh N.D."/>
            <person name="Simon A."/>
            <person name="Yun M.H."/>
        </authorList>
    </citation>
    <scope>NUCLEOTIDE SEQUENCE</scope>
    <source>
        <strain evidence="2">20211129_DDA</strain>
        <tissue evidence="2">Liver</tissue>
    </source>
</reference>
<sequence length="68" mass="7223">MIPYFAAGHTGPEAREKPQRNTGDAALGSQEAASSVLEHSKSWFPAGGCSLVLPRDPLLGPEATEKCW</sequence>
<feature type="region of interest" description="Disordered" evidence="1">
    <location>
        <begin position="1"/>
        <end position="33"/>
    </location>
</feature>
<organism evidence="2 3">
    <name type="scientific">Pleurodeles waltl</name>
    <name type="common">Iberian ribbed newt</name>
    <dbReference type="NCBI Taxonomy" id="8319"/>
    <lineage>
        <taxon>Eukaryota</taxon>
        <taxon>Metazoa</taxon>
        <taxon>Chordata</taxon>
        <taxon>Craniata</taxon>
        <taxon>Vertebrata</taxon>
        <taxon>Euteleostomi</taxon>
        <taxon>Amphibia</taxon>
        <taxon>Batrachia</taxon>
        <taxon>Caudata</taxon>
        <taxon>Salamandroidea</taxon>
        <taxon>Salamandridae</taxon>
        <taxon>Pleurodelinae</taxon>
        <taxon>Pleurodeles</taxon>
    </lineage>
</organism>
<evidence type="ECO:0000256" key="1">
    <source>
        <dbReference type="SAM" id="MobiDB-lite"/>
    </source>
</evidence>
<dbReference type="Proteomes" id="UP001066276">
    <property type="component" value="Chromosome 7"/>
</dbReference>
<proteinExistence type="predicted"/>
<evidence type="ECO:0000313" key="2">
    <source>
        <dbReference type="EMBL" id="KAJ1127763.1"/>
    </source>
</evidence>
<accession>A0AAV7PHN2</accession>
<keyword evidence="3" id="KW-1185">Reference proteome</keyword>
<dbReference type="AlphaFoldDB" id="A0AAV7PHN2"/>
<protein>
    <submittedName>
        <fullName evidence="2">Uncharacterized protein</fullName>
    </submittedName>
</protein>
<evidence type="ECO:0000313" key="3">
    <source>
        <dbReference type="Proteomes" id="UP001066276"/>
    </source>
</evidence>
<dbReference type="EMBL" id="JANPWB010000011">
    <property type="protein sequence ID" value="KAJ1127763.1"/>
    <property type="molecule type" value="Genomic_DNA"/>
</dbReference>
<gene>
    <name evidence="2" type="ORF">NDU88_006156</name>
</gene>
<comment type="caution">
    <text evidence="2">The sequence shown here is derived from an EMBL/GenBank/DDBJ whole genome shotgun (WGS) entry which is preliminary data.</text>
</comment>
<name>A0AAV7PHN2_PLEWA</name>